<feature type="compositionally biased region" description="Low complexity" evidence="1">
    <location>
        <begin position="83"/>
        <end position="99"/>
    </location>
</feature>
<proteinExistence type="predicted"/>
<dbReference type="SMR" id="Q93FF2"/>
<evidence type="ECO:0000256" key="1">
    <source>
        <dbReference type="SAM" id="MobiDB-lite"/>
    </source>
</evidence>
<sequence length="310" mass="33887">MAIIDFNQKIKDFCQWQVSNEFNPGRDLRNWVISYENTNISAVPRGASGGVATVNVTPVLKVASTQELYNGSSVTQSQTARFSETTQETQSSTTTEGARFSSTVTSTTKFTANVNFKAIGSGIDQTIAVAVTGEYNYSSSQTITTQRTRVWDVTQPVIVPPRTRIVATLLIYDAPFSIPIDLNCEVTGKIPINNGFSQDLAGATYDYTIGTNTRASSYTRLGMMAYYNWPGKVPEFVGYQSAGRAAFATLVYRGVGLQTAVQGLYSVVKFEEFPIGRQGETRTYYSPIQLADQNTSLAPDSNTIPIINPM</sequence>
<dbReference type="InterPro" id="IPR004991">
    <property type="entry name" value="Aerolysin-like"/>
</dbReference>
<accession>Q93FF2</accession>
<dbReference type="AlphaFoldDB" id="Q93FF2"/>
<reference evidence="2" key="1">
    <citation type="journal article" date="2003" name="Curr. Microbiol.">
        <title>Cloning and characterization of two novel crystal protein genes from a Bacillus thuringiensis serovar dakota strain.</title>
        <authorList>
            <person name="Kim H.S."/>
            <person name="Saitoh H."/>
            <person name="Yamashita S."/>
            <person name="Akao T."/>
            <person name="Park Y.S."/>
            <person name="Maeda M."/>
            <person name="Tanaka R."/>
            <person name="Mizuki E."/>
            <person name="Ohba M."/>
        </authorList>
    </citation>
    <scope>NUCLEOTIDE SEQUENCE</scope>
</reference>
<name>Q93FF2_BACUA</name>
<dbReference type="PIRSF" id="PIRSF026584">
    <property type="entry name" value="Delta_tox"/>
    <property type="match status" value="1"/>
</dbReference>
<dbReference type="Gene3D" id="2.170.15.10">
    <property type="entry name" value="Proaerolysin, chain A, domain 3"/>
    <property type="match status" value="1"/>
</dbReference>
<evidence type="ECO:0000313" key="2">
    <source>
        <dbReference type="EMBL" id="AAL26871.1"/>
    </source>
</evidence>
<dbReference type="SUPFAM" id="SSF56973">
    <property type="entry name" value="Aerolisin/ETX pore-forming domain"/>
    <property type="match status" value="1"/>
</dbReference>
<dbReference type="EMBL" id="AF316145">
    <property type="protein sequence ID" value="AAL26871.1"/>
    <property type="molecule type" value="Genomic_DNA"/>
</dbReference>
<dbReference type="CDD" id="cd20226">
    <property type="entry name" value="PFM_Cry51Aa-like"/>
    <property type="match status" value="1"/>
</dbReference>
<dbReference type="Pfam" id="PF03318">
    <property type="entry name" value="ETX_MTX2"/>
    <property type="match status" value="1"/>
</dbReference>
<feature type="region of interest" description="Disordered" evidence="1">
    <location>
        <begin position="75"/>
        <end position="99"/>
    </location>
</feature>
<organism evidence="2">
    <name type="scientific">Bacillus thuringiensis subsp. dakota</name>
    <dbReference type="NCBI Taxonomy" id="132268"/>
    <lineage>
        <taxon>Bacteria</taxon>
        <taxon>Bacillati</taxon>
        <taxon>Bacillota</taxon>
        <taxon>Bacilli</taxon>
        <taxon>Bacillales</taxon>
        <taxon>Bacillaceae</taxon>
        <taxon>Bacillus</taxon>
        <taxon>Bacillus cereus group</taxon>
    </lineage>
</organism>
<dbReference type="InterPro" id="IPR011218">
    <property type="entry name" value="Insecticidal_delta_endotoxin"/>
</dbReference>
<protein>
    <submittedName>
        <fullName evidence="2">Crystal protein NT40KD</fullName>
    </submittedName>
</protein>